<organism evidence="5 6">
    <name type="scientific">Daphnia pulex</name>
    <name type="common">Water flea</name>
    <dbReference type="NCBI Taxonomy" id="6669"/>
    <lineage>
        <taxon>Eukaryota</taxon>
        <taxon>Metazoa</taxon>
        <taxon>Ecdysozoa</taxon>
        <taxon>Arthropoda</taxon>
        <taxon>Crustacea</taxon>
        <taxon>Branchiopoda</taxon>
        <taxon>Diplostraca</taxon>
        <taxon>Cladocera</taxon>
        <taxon>Anomopoda</taxon>
        <taxon>Daphniidae</taxon>
        <taxon>Daphnia</taxon>
    </lineage>
</organism>
<dbReference type="KEGG" id="dpx:DAPPUDRAFT_328903"/>
<dbReference type="InterPro" id="IPR007110">
    <property type="entry name" value="Ig-like_dom"/>
</dbReference>
<dbReference type="PROSITE" id="PS50835">
    <property type="entry name" value="IG_LIKE"/>
    <property type="match status" value="3"/>
</dbReference>
<dbReference type="STRING" id="6669.E9HF28"/>
<dbReference type="Proteomes" id="UP000000305">
    <property type="component" value="Unassembled WGS sequence"/>
</dbReference>
<dbReference type="FunFam" id="2.60.40.10:FF:001233">
    <property type="entry name" value="Uncharacterized protein, isoform B"/>
    <property type="match status" value="1"/>
</dbReference>
<evidence type="ECO:0000313" key="6">
    <source>
        <dbReference type="Proteomes" id="UP000000305"/>
    </source>
</evidence>
<keyword evidence="1" id="KW-0677">Repeat</keyword>
<dbReference type="SMART" id="SM00408">
    <property type="entry name" value="IGc2"/>
    <property type="match status" value="3"/>
</dbReference>
<dbReference type="SMART" id="SM00409">
    <property type="entry name" value="IG"/>
    <property type="match status" value="3"/>
</dbReference>
<dbReference type="GO" id="GO:0030424">
    <property type="term" value="C:axon"/>
    <property type="evidence" value="ECO:0000318"/>
    <property type="project" value="GO_Central"/>
</dbReference>
<dbReference type="PANTHER" id="PTHR45080:SF33">
    <property type="entry name" value="IG-LIKE DOMAIN-CONTAINING PROTEIN"/>
    <property type="match status" value="1"/>
</dbReference>
<feature type="domain" description="Ig-like" evidence="3">
    <location>
        <begin position="119"/>
        <end position="202"/>
    </location>
</feature>
<dbReference type="HOGENOM" id="CLU_027228_0_0_1"/>
<dbReference type="InterPro" id="IPR013783">
    <property type="entry name" value="Ig-like_fold"/>
</dbReference>
<evidence type="ECO:0000313" key="5">
    <source>
        <dbReference type="EMBL" id="EFX69618.1"/>
    </source>
</evidence>
<sequence length="470" mass="52024">MPRMPYVRGNPAVELQTSGAYTITPQFSSPSQTVNIKIGETARLPCEVQNLGTFMVVWKKEATLISAGSTKVIRDSRLTVVGTSLDISKVTSKDSGNYTCEINTDVPSHVNIVLNVLEPAKVRRFPEEGRIQARKGDPVTLRCIGEGNPPPSIRWSKPGYYFQNGDDKFQGSVLSFQAVGRQDVGLYECSADNGVSEPATATIDVKVLYPPEIEIERSWIHTGVHQEAYLTCIVHAEPGANVLWYREERVIVPSDTRILESSNNKHTLILRNVEEADFGLYSCTADNLLGRSSQNIELSGRPSRAIFKSEPMGNSADSYNLTWKIDSYAPIEEYKLMFRKLFFNETDDLNRVWKSMIIPMNQGSSSGRHLHHKQSYMFLQLETGSIYEATVTAKNRYGTSEASEAFQFHTLGPESVPNAKNLEIKDVGGIDIGLMGSGSSSPAYSKRINGLQCLSFALLAVLATKAFVFV</sequence>
<dbReference type="InterPro" id="IPR036179">
    <property type="entry name" value="Ig-like_dom_sf"/>
</dbReference>
<protein>
    <submittedName>
        <fullName evidence="5">Uncharacterized protein</fullName>
    </submittedName>
</protein>
<dbReference type="GO" id="GO:0005886">
    <property type="term" value="C:plasma membrane"/>
    <property type="evidence" value="ECO:0000318"/>
    <property type="project" value="GO_Central"/>
</dbReference>
<dbReference type="InterPro" id="IPR003961">
    <property type="entry name" value="FN3_dom"/>
</dbReference>
<feature type="domain" description="Fibronectin type-III" evidence="4">
    <location>
        <begin position="301"/>
        <end position="413"/>
    </location>
</feature>
<dbReference type="GO" id="GO:0043025">
    <property type="term" value="C:neuronal cell body"/>
    <property type="evidence" value="ECO:0000318"/>
    <property type="project" value="GO_Central"/>
</dbReference>
<dbReference type="InterPro" id="IPR013098">
    <property type="entry name" value="Ig_I-set"/>
</dbReference>
<dbReference type="InterPro" id="IPR003599">
    <property type="entry name" value="Ig_sub"/>
</dbReference>
<dbReference type="GO" id="GO:0008046">
    <property type="term" value="F:axon guidance receptor activity"/>
    <property type="evidence" value="ECO:0000318"/>
    <property type="project" value="GO_Central"/>
</dbReference>
<dbReference type="FunFam" id="2.60.40.10:FF:002536">
    <property type="entry name" value="Limbic system-associated membrane protein"/>
    <property type="match status" value="1"/>
</dbReference>
<evidence type="ECO:0000256" key="2">
    <source>
        <dbReference type="ARBA" id="ARBA00023319"/>
    </source>
</evidence>
<evidence type="ECO:0000259" key="3">
    <source>
        <dbReference type="PROSITE" id="PS50835"/>
    </source>
</evidence>
<dbReference type="InParanoid" id="E9HF28"/>
<dbReference type="OMA" id="IKHLHPG"/>
<dbReference type="CDD" id="cd00063">
    <property type="entry name" value="FN3"/>
    <property type="match status" value="1"/>
</dbReference>
<dbReference type="FunFam" id="2.60.40.10:FF:001268">
    <property type="entry name" value="Blast:Protein CEPU-1"/>
    <property type="match status" value="1"/>
</dbReference>
<dbReference type="FunCoup" id="E9HF28">
    <property type="interactions" value="52"/>
</dbReference>
<dbReference type="InterPro" id="IPR050958">
    <property type="entry name" value="Cell_Adh-Cytoskel_Orgn"/>
</dbReference>
<dbReference type="PANTHER" id="PTHR45080">
    <property type="entry name" value="CONTACTIN 5"/>
    <property type="match status" value="1"/>
</dbReference>
<accession>E9HF28</accession>
<dbReference type="EMBL" id="GL732633">
    <property type="protein sequence ID" value="EFX69618.1"/>
    <property type="molecule type" value="Genomic_DNA"/>
</dbReference>
<dbReference type="Pfam" id="PF07679">
    <property type="entry name" value="I-set"/>
    <property type="match status" value="1"/>
</dbReference>
<dbReference type="SUPFAM" id="SSF48726">
    <property type="entry name" value="Immunoglobulin"/>
    <property type="match status" value="3"/>
</dbReference>
<dbReference type="InterPro" id="IPR036116">
    <property type="entry name" value="FN3_sf"/>
</dbReference>
<feature type="domain" description="Ig-like" evidence="3">
    <location>
        <begin position="25"/>
        <end position="111"/>
    </location>
</feature>
<keyword evidence="2" id="KW-0393">Immunoglobulin domain</keyword>
<evidence type="ECO:0000259" key="4">
    <source>
        <dbReference type="PROSITE" id="PS50853"/>
    </source>
</evidence>
<dbReference type="PhylomeDB" id="E9HF28"/>
<keyword evidence="6" id="KW-1185">Reference proteome</keyword>
<dbReference type="CDD" id="cd00096">
    <property type="entry name" value="Ig"/>
    <property type="match status" value="2"/>
</dbReference>
<reference evidence="5 6" key="1">
    <citation type="journal article" date="2011" name="Science">
        <title>The ecoresponsive genome of Daphnia pulex.</title>
        <authorList>
            <person name="Colbourne J.K."/>
            <person name="Pfrender M.E."/>
            <person name="Gilbert D."/>
            <person name="Thomas W.K."/>
            <person name="Tucker A."/>
            <person name="Oakley T.H."/>
            <person name="Tokishita S."/>
            <person name="Aerts A."/>
            <person name="Arnold G.J."/>
            <person name="Basu M.K."/>
            <person name="Bauer D.J."/>
            <person name="Caceres C.E."/>
            <person name="Carmel L."/>
            <person name="Casola C."/>
            <person name="Choi J.H."/>
            <person name="Detter J.C."/>
            <person name="Dong Q."/>
            <person name="Dusheyko S."/>
            <person name="Eads B.D."/>
            <person name="Frohlich T."/>
            <person name="Geiler-Samerotte K.A."/>
            <person name="Gerlach D."/>
            <person name="Hatcher P."/>
            <person name="Jogdeo S."/>
            <person name="Krijgsveld J."/>
            <person name="Kriventseva E.V."/>
            <person name="Kultz D."/>
            <person name="Laforsch C."/>
            <person name="Lindquist E."/>
            <person name="Lopez J."/>
            <person name="Manak J.R."/>
            <person name="Muller J."/>
            <person name="Pangilinan J."/>
            <person name="Patwardhan R.P."/>
            <person name="Pitluck S."/>
            <person name="Pritham E.J."/>
            <person name="Rechtsteiner A."/>
            <person name="Rho M."/>
            <person name="Rogozin I.B."/>
            <person name="Sakarya O."/>
            <person name="Salamov A."/>
            <person name="Schaack S."/>
            <person name="Shapiro H."/>
            <person name="Shiga Y."/>
            <person name="Skalitzky C."/>
            <person name="Smith Z."/>
            <person name="Souvorov A."/>
            <person name="Sung W."/>
            <person name="Tang Z."/>
            <person name="Tsuchiya D."/>
            <person name="Tu H."/>
            <person name="Vos H."/>
            <person name="Wang M."/>
            <person name="Wolf Y.I."/>
            <person name="Yamagata H."/>
            <person name="Yamada T."/>
            <person name="Ye Y."/>
            <person name="Shaw J.R."/>
            <person name="Andrews J."/>
            <person name="Crease T.J."/>
            <person name="Tang H."/>
            <person name="Lucas S.M."/>
            <person name="Robertson H.M."/>
            <person name="Bork P."/>
            <person name="Koonin E.V."/>
            <person name="Zdobnov E.M."/>
            <person name="Grigoriev I.V."/>
            <person name="Lynch M."/>
            <person name="Boore J.L."/>
        </authorList>
    </citation>
    <scope>NUCLEOTIDE SEQUENCE [LARGE SCALE GENOMIC DNA]</scope>
</reference>
<dbReference type="AlphaFoldDB" id="E9HF28"/>
<name>E9HF28_DAPPU</name>
<feature type="domain" description="Ig-like" evidence="3">
    <location>
        <begin position="211"/>
        <end position="299"/>
    </location>
</feature>
<dbReference type="GO" id="GO:0007156">
    <property type="term" value="P:homophilic cell adhesion via plasma membrane adhesion molecules"/>
    <property type="evidence" value="ECO:0000318"/>
    <property type="project" value="GO_Central"/>
</dbReference>
<proteinExistence type="predicted"/>
<dbReference type="Pfam" id="PF13927">
    <property type="entry name" value="Ig_3"/>
    <property type="match status" value="2"/>
</dbReference>
<dbReference type="OrthoDB" id="6507807at2759"/>
<dbReference type="PROSITE" id="PS50853">
    <property type="entry name" value="FN3"/>
    <property type="match status" value="1"/>
</dbReference>
<gene>
    <name evidence="5" type="ORF">DAPPUDRAFT_328903</name>
</gene>
<evidence type="ECO:0000256" key="1">
    <source>
        <dbReference type="ARBA" id="ARBA00022737"/>
    </source>
</evidence>
<dbReference type="InterPro" id="IPR003598">
    <property type="entry name" value="Ig_sub2"/>
</dbReference>
<dbReference type="eggNOG" id="KOG3510">
    <property type="taxonomic scope" value="Eukaryota"/>
</dbReference>
<dbReference type="GO" id="GO:0050808">
    <property type="term" value="P:synapse organization"/>
    <property type="evidence" value="ECO:0000318"/>
    <property type="project" value="GO_Central"/>
</dbReference>
<dbReference type="Gene3D" id="2.60.40.10">
    <property type="entry name" value="Immunoglobulins"/>
    <property type="match status" value="4"/>
</dbReference>
<dbReference type="SUPFAM" id="SSF49265">
    <property type="entry name" value="Fibronectin type III"/>
    <property type="match status" value="1"/>
</dbReference>